<sequence length="412" mass="45484">MQIHDDLAGLVDRLRRDRRTDPYRGRREYSQAARDLADRCAALIDAGAAATVVPVLRKAVDRMTTALTYMDDSSGVVGDDLQQIMELYARACIAVPQNPRRLAGWLVKLECDGPGRPRIVLRDFAPALGAAGLAEVERLVADRAETADAESWTARFAVRDLREQLAEVSGDIDRHVQVLAEHLTSAVQYARIVDALRAAGRTVQAIVWAQRGLSEKAGWPHADQLRDTLVALLLEQGDSEAALAVRQAEFERHPTFDAFRAWVSTAVQAGAADPTSAAVEGLRQRVAEQPSYVSELVDVLTAVGAHGEAWAVGRANIERLGRQRWAGLLDQRRTAEPADVIEPYQDLIEEQVRDSGDKHRYRRALPLLSALRAACRAAGQDDRFAAYLADFRDRHRRRPTLIKTLDGAGFHA</sequence>
<proteinExistence type="predicted"/>
<evidence type="ECO:0000313" key="1">
    <source>
        <dbReference type="EMBL" id="GAA4243564.1"/>
    </source>
</evidence>
<organism evidence="1 2">
    <name type="scientific">Dactylosporangium darangshiense</name>
    <dbReference type="NCBI Taxonomy" id="579108"/>
    <lineage>
        <taxon>Bacteria</taxon>
        <taxon>Bacillati</taxon>
        <taxon>Actinomycetota</taxon>
        <taxon>Actinomycetes</taxon>
        <taxon>Micromonosporales</taxon>
        <taxon>Micromonosporaceae</taxon>
        <taxon>Dactylosporangium</taxon>
    </lineage>
</organism>
<reference evidence="2" key="1">
    <citation type="journal article" date="2019" name="Int. J. Syst. Evol. Microbiol.">
        <title>The Global Catalogue of Microorganisms (GCM) 10K type strain sequencing project: providing services to taxonomists for standard genome sequencing and annotation.</title>
        <authorList>
            <consortium name="The Broad Institute Genomics Platform"/>
            <consortium name="The Broad Institute Genome Sequencing Center for Infectious Disease"/>
            <person name="Wu L."/>
            <person name="Ma J."/>
        </authorList>
    </citation>
    <scope>NUCLEOTIDE SEQUENCE [LARGE SCALE GENOMIC DNA]</scope>
    <source>
        <strain evidence="2">JCM 17441</strain>
    </source>
</reference>
<dbReference type="EMBL" id="BAABAT010000001">
    <property type="protein sequence ID" value="GAA4243564.1"/>
    <property type="molecule type" value="Genomic_DNA"/>
</dbReference>
<evidence type="ECO:0000313" key="2">
    <source>
        <dbReference type="Proteomes" id="UP001500620"/>
    </source>
</evidence>
<accession>A0ABP8CUR1</accession>
<dbReference type="SUPFAM" id="SSF101420">
    <property type="entry name" value="C-terminal domain of Ku80"/>
    <property type="match status" value="1"/>
</dbReference>
<gene>
    <name evidence="1" type="ORF">GCM10022255_003160</name>
</gene>
<keyword evidence="2" id="KW-1185">Reference proteome</keyword>
<dbReference type="Proteomes" id="UP001500620">
    <property type="component" value="Unassembled WGS sequence"/>
</dbReference>
<protein>
    <submittedName>
        <fullName evidence="1">Uncharacterized protein</fullName>
    </submittedName>
</protein>
<name>A0ABP8CUR1_9ACTN</name>
<comment type="caution">
    <text evidence="1">The sequence shown here is derived from an EMBL/GenBank/DDBJ whole genome shotgun (WGS) entry which is preliminary data.</text>
</comment>
<dbReference type="InterPro" id="IPR036494">
    <property type="entry name" value="Ku_C_sf"/>
</dbReference>